<proteinExistence type="inferred from homology"/>
<evidence type="ECO:0000313" key="8">
    <source>
        <dbReference type="Proteomes" id="UP000030752"/>
    </source>
</evidence>
<dbReference type="SUPFAM" id="SSF56425">
    <property type="entry name" value="Succinate dehydrogenase/fumarate reductase flavoprotein, catalytic domain"/>
    <property type="match status" value="1"/>
</dbReference>
<accession>W2S7Q6</accession>
<dbReference type="EMBL" id="KB822714">
    <property type="protein sequence ID" value="ETN44665.1"/>
    <property type="molecule type" value="Genomic_DNA"/>
</dbReference>
<dbReference type="PRINTS" id="PR00411">
    <property type="entry name" value="PNDRDTASEI"/>
</dbReference>
<organism evidence="7 8">
    <name type="scientific">Cyphellophora europaea (strain CBS 101466)</name>
    <name type="common">Phialophora europaea</name>
    <dbReference type="NCBI Taxonomy" id="1220924"/>
    <lineage>
        <taxon>Eukaryota</taxon>
        <taxon>Fungi</taxon>
        <taxon>Dikarya</taxon>
        <taxon>Ascomycota</taxon>
        <taxon>Pezizomycotina</taxon>
        <taxon>Eurotiomycetes</taxon>
        <taxon>Chaetothyriomycetidae</taxon>
        <taxon>Chaetothyriales</taxon>
        <taxon>Cyphellophoraceae</taxon>
        <taxon>Cyphellophora</taxon>
    </lineage>
</organism>
<evidence type="ECO:0000256" key="5">
    <source>
        <dbReference type="ARBA" id="ARBA00061147"/>
    </source>
</evidence>
<dbReference type="InterPro" id="IPR027477">
    <property type="entry name" value="Succ_DH/fumarate_Rdtase_cat_sf"/>
</dbReference>
<sequence>MTLRAIDHARSGSSIIYKLARSPRKSITSTRSFASSATRWQITHSTDVLIVGSGGAGLSAALRCHMHGLRPLVIEKSDKLGGTTAWSGGGLWVPNNEQHKSRGVQDSEEQALEYLNALIGDVGPASTPERRLAYVRNASKVVDQLSSMGCRWVPTVGMPDYHSDLPGALEDGRSIEPALVNAKELGAWKDFLRPPSIFAGPPMHIYEGIVAAKITSWSGISMLLKILVRWLGHRVMGRDPVALGQALITHLLKANRDRDTEIWRSTVMQSLSLDESGAVTGAIVVRDGEDVRVDAKSIVLSAGGFAKNDEMRRKYHQQPTDAAWSSVTPNDTGEVIQAGIDIGAATALMSEAWWNPTFLNPVNGAPWISFGERGRPGTIIVDSEGKRFLNEAESYNDAGRRFYERDGTAPAIPAWMVMDSKFAKRNPLSLIGPRFRKKDSLRTHFLHEAKTLEELSQKINVDTRNLLATVQRFNGFAKNGRDEDFGRGGTAMDRLAGDAAAAAGPNPNLGTLEKAPFYAIRIYPGDIGTKGGLLTDEHARVLNERGEAIPGLYAAGNTSASVMGRHYAGAGATIGPAVVFAALAVDHAAGSPWKA</sequence>
<dbReference type="Pfam" id="PF00890">
    <property type="entry name" value="FAD_binding_2"/>
    <property type="match status" value="1"/>
</dbReference>
<evidence type="ECO:0000256" key="1">
    <source>
        <dbReference type="ARBA" id="ARBA00001974"/>
    </source>
</evidence>
<dbReference type="InterPro" id="IPR003953">
    <property type="entry name" value="FAD-dep_OxRdtase_2_FAD-bd"/>
</dbReference>
<comment type="similarity">
    <text evidence="5">Belongs to the FAD-dependent oxidoreductase 2 family. 3-oxosteroid dehydrogenase subfamily.</text>
</comment>
<keyword evidence="8" id="KW-1185">Reference proteome</keyword>
<gene>
    <name evidence="7" type="ORF">HMPREF1541_10335</name>
</gene>
<dbReference type="HOGENOM" id="CLU_011398_4_2_1"/>
<dbReference type="GeneID" id="19977674"/>
<dbReference type="GO" id="GO:0016491">
    <property type="term" value="F:oxidoreductase activity"/>
    <property type="evidence" value="ECO:0007669"/>
    <property type="project" value="UniProtKB-KW"/>
</dbReference>
<reference evidence="7 8" key="1">
    <citation type="submission" date="2013-03" db="EMBL/GenBank/DDBJ databases">
        <title>The Genome Sequence of Phialophora europaea CBS 101466.</title>
        <authorList>
            <consortium name="The Broad Institute Genomics Platform"/>
            <person name="Cuomo C."/>
            <person name="de Hoog S."/>
            <person name="Gorbushina A."/>
            <person name="Walker B."/>
            <person name="Young S.K."/>
            <person name="Zeng Q."/>
            <person name="Gargeya S."/>
            <person name="Fitzgerald M."/>
            <person name="Haas B."/>
            <person name="Abouelleil A."/>
            <person name="Allen A.W."/>
            <person name="Alvarado L."/>
            <person name="Arachchi H.M."/>
            <person name="Berlin A.M."/>
            <person name="Chapman S.B."/>
            <person name="Gainer-Dewar J."/>
            <person name="Goldberg J."/>
            <person name="Griggs A."/>
            <person name="Gujja S."/>
            <person name="Hansen M."/>
            <person name="Howarth C."/>
            <person name="Imamovic A."/>
            <person name="Ireland A."/>
            <person name="Larimer J."/>
            <person name="McCowan C."/>
            <person name="Murphy C."/>
            <person name="Pearson M."/>
            <person name="Poon T.W."/>
            <person name="Priest M."/>
            <person name="Roberts A."/>
            <person name="Saif S."/>
            <person name="Shea T."/>
            <person name="Sisk P."/>
            <person name="Sykes S."/>
            <person name="Wortman J."/>
            <person name="Nusbaum C."/>
            <person name="Birren B."/>
        </authorList>
    </citation>
    <scope>NUCLEOTIDE SEQUENCE [LARGE SCALE GENOMIC DNA]</scope>
    <source>
        <strain evidence="7 8">CBS 101466</strain>
    </source>
</reference>
<protein>
    <recommendedName>
        <fullName evidence="6">FAD-dependent oxidoreductase 2 FAD-binding domain-containing protein</fullName>
    </recommendedName>
</protein>
<dbReference type="PANTHER" id="PTHR43400:SF10">
    <property type="entry name" value="3-OXOSTEROID 1-DEHYDROGENASE"/>
    <property type="match status" value="1"/>
</dbReference>
<dbReference type="VEuPathDB" id="FungiDB:HMPREF1541_10335"/>
<dbReference type="Proteomes" id="UP000030752">
    <property type="component" value="Unassembled WGS sequence"/>
</dbReference>
<dbReference type="GO" id="GO:0008202">
    <property type="term" value="P:steroid metabolic process"/>
    <property type="evidence" value="ECO:0007669"/>
    <property type="project" value="UniProtKB-ARBA"/>
</dbReference>
<dbReference type="Gene3D" id="3.50.50.60">
    <property type="entry name" value="FAD/NAD(P)-binding domain"/>
    <property type="match status" value="2"/>
</dbReference>
<evidence type="ECO:0000313" key="7">
    <source>
        <dbReference type="EMBL" id="ETN44665.1"/>
    </source>
</evidence>
<evidence type="ECO:0000256" key="3">
    <source>
        <dbReference type="ARBA" id="ARBA00022827"/>
    </source>
</evidence>
<evidence type="ECO:0000256" key="4">
    <source>
        <dbReference type="ARBA" id="ARBA00023002"/>
    </source>
</evidence>
<dbReference type="SUPFAM" id="SSF51905">
    <property type="entry name" value="FAD/NAD(P)-binding domain"/>
    <property type="match status" value="1"/>
</dbReference>
<keyword evidence="3" id="KW-0274">FAD</keyword>
<dbReference type="InterPro" id="IPR036188">
    <property type="entry name" value="FAD/NAD-bd_sf"/>
</dbReference>
<dbReference type="InterPro" id="IPR050315">
    <property type="entry name" value="FAD-oxidoreductase_2"/>
</dbReference>
<evidence type="ECO:0000259" key="6">
    <source>
        <dbReference type="Pfam" id="PF00890"/>
    </source>
</evidence>
<dbReference type="Gene3D" id="3.90.700.10">
    <property type="entry name" value="Succinate dehydrogenase/fumarate reductase flavoprotein, catalytic domain"/>
    <property type="match status" value="1"/>
</dbReference>
<dbReference type="OrthoDB" id="7777654at2759"/>
<dbReference type="eggNOG" id="KOG2404">
    <property type="taxonomic scope" value="Eukaryota"/>
</dbReference>
<dbReference type="STRING" id="1220924.W2S7Q6"/>
<dbReference type="RefSeq" id="XP_008713228.1">
    <property type="nucleotide sequence ID" value="XM_008715006.1"/>
</dbReference>
<feature type="domain" description="FAD-dependent oxidoreductase 2 FAD-binding" evidence="6">
    <location>
        <begin position="47"/>
        <end position="573"/>
    </location>
</feature>
<evidence type="ECO:0000256" key="2">
    <source>
        <dbReference type="ARBA" id="ARBA00022630"/>
    </source>
</evidence>
<dbReference type="PANTHER" id="PTHR43400">
    <property type="entry name" value="FUMARATE REDUCTASE"/>
    <property type="match status" value="1"/>
</dbReference>
<name>W2S7Q6_CYPE1</name>
<dbReference type="FunFam" id="3.50.50.60:FF:000208">
    <property type="entry name" value="3-ketosteroid dehydrogenase"/>
    <property type="match status" value="1"/>
</dbReference>
<dbReference type="AlphaFoldDB" id="W2S7Q6"/>
<comment type="cofactor">
    <cofactor evidence="1">
        <name>FAD</name>
        <dbReference type="ChEBI" id="CHEBI:57692"/>
    </cofactor>
</comment>
<keyword evidence="2" id="KW-0285">Flavoprotein</keyword>
<keyword evidence="4" id="KW-0560">Oxidoreductase</keyword>
<dbReference type="InParanoid" id="W2S7Q6"/>